<dbReference type="Pfam" id="PF13367">
    <property type="entry name" value="PrsW-protease"/>
    <property type="match status" value="1"/>
</dbReference>
<protein>
    <submittedName>
        <fullName evidence="3">DUF4339 domain-containing protein</fullName>
    </submittedName>
</protein>
<dbReference type="InterPro" id="IPR026898">
    <property type="entry name" value="PrsW"/>
</dbReference>
<reference evidence="3 4" key="1">
    <citation type="journal article" date="2018" name="J. Microbiol.">
        <title>Salicibibacter kimchii gen. nov., sp. nov., a moderately halophilic and alkalitolerant bacterium in the family Bacillaceae, isolated from kimchi.</title>
        <authorList>
            <person name="Jang J.Y."/>
            <person name="Oh Y.J."/>
            <person name="Lim S.K."/>
            <person name="Park H.K."/>
            <person name="Lee C."/>
            <person name="Kim J.Y."/>
            <person name="Lee M.A."/>
            <person name="Choi H.J."/>
        </authorList>
    </citation>
    <scope>NUCLEOTIDE SEQUENCE [LARGE SCALE GENOMIC DNA]</scope>
    <source>
        <strain evidence="3 4">NKC1-1</strain>
    </source>
</reference>
<feature type="transmembrane region" description="Helical" evidence="1">
    <location>
        <begin position="326"/>
        <end position="343"/>
    </location>
</feature>
<feature type="transmembrane region" description="Helical" evidence="1">
    <location>
        <begin position="188"/>
        <end position="209"/>
    </location>
</feature>
<dbReference type="GO" id="GO:0008233">
    <property type="term" value="F:peptidase activity"/>
    <property type="evidence" value="ECO:0007669"/>
    <property type="project" value="InterPro"/>
</dbReference>
<sequence length="385" mass="43411">MQKWYYLVDDGEIIGPFAAEEMIDLYKGEKIHRETYVWNEELEEWLYFRDSSLYNEELEKIAEEQSSENERVQNNQGDREAPASVSFRELFSEVPQKHPKVDEGGFFAGSMSGRDLFEASLPKPWVFSRILFVMILTGIVLFSMAYLFYLPQFLPGILMISAFAVPFAIVVFFWELNVPKTLRLFDLGHTFFVGSLIILVFMQILYRWFPLGEGGVPGAVLIAILMALGKLAIISAFLFRWNTRYYLNGLLIGATVGAAFAVFETTGHALHSYASGGYGEILDTLLLHGWSAVGSHPIWGAIIGGALVFVKGNESLGKEHFIHPDFLKLFAVVMVLHAAWNIFLLFDYYALPLIVLSVIAWVFIFRGIQQGLGEIKPSGSQTRGM</sequence>
<dbReference type="InterPro" id="IPR025640">
    <property type="entry name" value="GYF_2"/>
</dbReference>
<dbReference type="OrthoDB" id="153483at2"/>
<feature type="transmembrane region" description="Helical" evidence="1">
    <location>
        <begin position="156"/>
        <end position="176"/>
    </location>
</feature>
<dbReference type="InterPro" id="IPR035445">
    <property type="entry name" value="GYF-like_dom_sf"/>
</dbReference>
<evidence type="ECO:0000259" key="2">
    <source>
        <dbReference type="Pfam" id="PF14237"/>
    </source>
</evidence>
<feature type="transmembrane region" description="Helical" evidence="1">
    <location>
        <begin position="245"/>
        <end position="263"/>
    </location>
</feature>
<feature type="transmembrane region" description="Helical" evidence="1">
    <location>
        <begin position="215"/>
        <end position="238"/>
    </location>
</feature>
<keyword evidence="1" id="KW-1133">Transmembrane helix</keyword>
<feature type="transmembrane region" description="Helical" evidence="1">
    <location>
        <begin position="130"/>
        <end position="150"/>
    </location>
</feature>
<dbReference type="PANTHER" id="PTHR36844">
    <property type="entry name" value="PROTEASE PRSW"/>
    <property type="match status" value="1"/>
</dbReference>
<gene>
    <name evidence="3" type="ORF">DT065_05710</name>
</gene>
<accession>A0A345BX84</accession>
<organism evidence="3 4">
    <name type="scientific">Salicibibacter kimchii</name>
    <dbReference type="NCBI Taxonomy" id="2099786"/>
    <lineage>
        <taxon>Bacteria</taxon>
        <taxon>Bacillati</taxon>
        <taxon>Bacillota</taxon>
        <taxon>Bacilli</taxon>
        <taxon>Bacillales</taxon>
        <taxon>Bacillaceae</taxon>
        <taxon>Salicibibacter</taxon>
    </lineage>
</organism>
<dbReference type="RefSeq" id="WP_114371612.1">
    <property type="nucleotide sequence ID" value="NZ_CP031092.1"/>
</dbReference>
<feature type="transmembrane region" description="Helical" evidence="1">
    <location>
        <begin position="349"/>
        <end position="368"/>
    </location>
</feature>
<dbReference type="Gene3D" id="3.30.1490.40">
    <property type="match status" value="1"/>
</dbReference>
<dbReference type="PANTHER" id="PTHR36844:SF1">
    <property type="entry name" value="PROTEASE PRSW"/>
    <property type="match status" value="1"/>
</dbReference>
<evidence type="ECO:0000313" key="3">
    <source>
        <dbReference type="EMBL" id="AXF55565.1"/>
    </source>
</evidence>
<proteinExistence type="predicted"/>
<feature type="domain" description="GYF" evidence="2">
    <location>
        <begin position="4"/>
        <end position="46"/>
    </location>
</feature>
<dbReference type="Pfam" id="PF14237">
    <property type="entry name" value="GYF_2"/>
    <property type="match status" value="1"/>
</dbReference>
<feature type="transmembrane region" description="Helical" evidence="1">
    <location>
        <begin position="290"/>
        <end position="310"/>
    </location>
</feature>
<keyword evidence="1" id="KW-0472">Membrane</keyword>
<dbReference type="AlphaFoldDB" id="A0A345BX84"/>
<dbReference type="EMBL" id="CP031092">
    <property type="protein sequence ID" value="AXF55565.1"/>
    <property type="molecule type" value="Genomic_DNA"/>
</dbReference>
<keyword evidence="1" id="KW-0812">Transmembrane</keyword>
<evidence type="ECO:0000256" key="1">
    <source>
        <dbReference type="SAM" id="Phobius"/>
    </source>
</evidence>
<dbReference type="KEGG" id="rue:DT065_05710"/>
<evidence type="ECO:0000313" key="4">
    <source>
        <dbReference type="Proteomes" id="UP000252100"/>
    </source>
</evidence>
<keyword evidence="4" id="KW-1185">Reference proteome</keyword>
<dbReference type="Proteomes" id="UP000252100">
    <property type="component" value="Chromosome"/>
</dbReference>
<name>A0A345BX84_9BACI</name>
<dbReference type="SUPFAM" id="SSF55277">
    <property type="entry name" value="GYF domain"/>
    <property type="match status" value="1"/>
</dbReference>